<gene>
    <name evidence="1" type="ORF">GCM10007383_21880</name>
</gene>
<accession>A0A918MMJ4</accession>
<reference evidence="1" key="2">
    <citation type="submission" date="2020-09" db="EMBL/GenBank/DDBJ databases">
        <authorList>
            <person name="Sun Q."/>
            <person name="Kim S."/>
        </authorList>
    </citation>
    <scope>NUCLEOTIDE SEQUENCE</scope>
    <source>
        <strain evidence="1">KCTC 12113</strain>
    </source>
</reference>
<reference evidence="1" key="1">
    <citation type="journal article" date="2014" name="Int. J. Syst. Evol. Microbiol.">
        <title>Complete genome sequence of Corynebacterium casei LMG S-19264T (=DSM 44701T), isolated from a smear-ripened cheese.</title>
        <authorList>
            <consortium name="US DOE Joint Genome Institute (JGI-PGF)"/>
            <person name="Walter F."/>
            <person name="Albersmeier A."/>
            <person name="Kalinowski J."/>
            <person name="Ruckert C."/>
        </authorList>
    </citation>
    <scope>NUCLEOTIDE SEQUENCE</scope>
    <source>
        <strain evidence="1">KCTC 12113</strain>
    </source>
</reference>
<sequence>MDNPSKIIENGIEYSLGVFDGHEVFYDFDKILIYLNAKGKLLFGNQFKIYDQDRDIVFKLCNYFIKDRAYCEKEHIDIQKGVMLTGPVGCGKTSLMKLIRYIVPMQRPYVVIPSRNITFSFNYLGYKTIEDFGNSKSYCFDDLGIEPMGRYYGHDCNVLGEVLLSRYELFLETKGKVKTYATTNLNAGELEEVYGNRVRSRMRDLFNLIAFDKKTNDKRK</sequence>
<comment type="caution">
    <text evidence="1">The sequence shown here is derived from an EMBL/GenBank/DDBJ whole genome shotgun (WGS) entry which is preliminary data.</text>
</comment>
<dbReference type="EMBL" id="BMWP01000013">
    <property type="protein sequence ID" value="GGW36534.1"/>
    <property type="molecule type" value="Genomic_DNA"/>
</dbReference>
<keyword evidence="2" id="KW-1185">Reference proteome</keyword>
<proteinExistence type="predicted"/>
<evidence type="ECO:0000313" key="2">
    <source>
        <dbReference type="Proteomes" id="UP000634668"/>
    </source>
</evidence>
<organism evidence="1 2">
    <name type="scientific">Arenibacter certesii</name>
    <dbReference type="NCBI Taxonomy" id="228955"/>
    <lineage>
        <taxon>Bacteria</taxon>
        <taxon>Pseudomonadati</taxon>
        <taxon>Bacteroidota</taxon>
        <taxon>Flavobacteriia</taxon>
        <taxon>Flavobacteriales</taxon>
        <taxon>Flavobacteriaceae</taxon>
        <taxon>Arenibacter</taxon>
    </lineage>
</organism>
<dbReference type="SUPFAM" id="SSF52540">
    <property type="entry name" value="P-loop containing nucleoside triphosphate hydrolases"/>
    <property type="match status" value="1"/>
</dbReference>
<dbReference type="InterPro" id="IPR027417">
    <property type="entry name" value="P-loop_NTPase"/>
</dbReference>
<dbReference type="Proteomes" id="UP000634668">
    <property type="component" value="Unassembled WGS sequence"/>
</dbReference>
<dbReference type="AlphaFoldDB" id="A0A918MMJ4"/>
<dbReference type="Gene3D" id="3.40.50.300">
    <property type="entry name" value="P-loop containing nucleotide triphosphate hydrolases"/>
    <property type="match status" value="1"/>
</dbReference>
<evidence type="ECO:0000313" key="1">
    <source>
        <dbReference type="EMBL" id="GGW36534.1"/>
    </source>
</evidence>
<dbReference type="RefSeq" id="WP_026813331.1">
    <property type="nucleotide sequence ID" value="NZ_BMWP01000013.1"/>
</dbReference>
<name>A0A918MMJ4_9FLAO</name>
<protein>
    <submittedName>
        <fullName evidence="1">ATPase</fullName>
    </submittedName>
</protein>